<dbReference type="Pfam" id="PF13185">
    <property type="entry name" value="GAF_2"/>
    <property type="match status" value="2"/>
</dbReference>
<dbReference type="InterPro" id="IPR003594">
    <property type="entry name" value="HATPase_dom"/>
</dbReference>
<dbReference type="CDD" id="cd00082">
    <property type="entry name" value="HisKA"/>
    <property type="match status" value="1"/>
</dbReference>
<keyword evidence="12" id="KW-0902">Two-component regulatory system</keyword>
<feature type="transmembrane region" description="Helical" evidence="14">
    <location>
        <begin position="68"/>
        <end position="87"/>
    </location>
</feature>
<evidence type="ECO:0000256" key="12">
    <source>
        <dbReference type="ARBA" id="ARBA00023012"/>
    </source>
</evidence>
<dbReference type="GO" id="GO:0005524">
    <property type="term" value="F:ATP binding"/>
    <property type="evidence" value="ECO:0007669"/>
    <property type="project" value="UniProtKB-KW"/>
</dbReference>
<dbReference type="PROSITE" id="PS50109">
    <property type="entry name" value="HIS_KIN"/>
    <property type="match status" value="1"/>
</dbReference>
<feature type="transmembrane region" description="Helical" evidence="14">
    <location>
        <begin position="192"/>
        <end position="219"/>
    </location>
</feature>
<dbReference type="Gene3D" id="1.10.287.130">
    <property type="match status" value="1"/>
</dbReference>
<keyword evidence="8" id="KW-0547">Nucleotide-binding</keyword>
<dbReference type="Pfam" id="PF02518">
    <property type="entry name" value="HATPase_c"/>
    <property type="match status" value="1"/>
</dbReference>
<keyword evidence="6" id="KW-0808">Transferase</keyword>
<dbReference type="InterPro" id="IPR001734">
    <property type="entry name" value="Na/solute_symporter"/>
</dbReference>
<feature type="transmembrane region" description="Helical" evidence="14">
    <location>
        <begin position="442"/>
        <end position="464"/>
    </location>
</feature>
<comment type="similarity">
    <text evidence="3">Belongs to the sodium:solute symporter (SSF) (TC 2.A.21) family.</text>
</comment>
<dbReference type="CDD" id="cd10322">
    <property type="entry name" value="SLC5sbd"/>
    <property type="match status" value="1"/>
</dbReference>
<reference evidence="18" key="1">
    <citation type="journal article" date="2020" name="mSystems">
        <title>Genome- and Community-Level Interaction Insights into Carbon Utilization and Element Cycling Functions of Hydrothermarchaeota in Hydrothermal Sediment.</title>
        <authorList>
            <person name="Zhou Z."/>
            <person name="Liu Y."/>
            <person name="Xu W."/>
            <person name="Pan J."/>
            <person name="Luo Z.H."/>
            <person name="Li M."/>
        </authorList>
    </citation>
    <scope>NUCLEOTIDE SEQUENCE [LARGE SCALE GENOMIC DNA]</scope>
    <source>
        <strain evidence="18">SpSt-776</strain>
    </source>
</reference>
<keyword evidence="7 14" id="KW-0812">Transmembrane</keyword>
<evidence type="ECO:0000256" key="5">
    <source>
        <dbReference type="ARBA" id="ARBA00022553"/>
    </source>
</evidence>
<dbReference type="InterPro" id="IPR038377">
    <property type="entry name" value="Na/Glc_symporter_sf"/>
</dbReference>
<evidence type="ECO:0000259" key="15">
    <source>
        <dbReference type="PROSITE" id="PS50109"/>
    </source>
</evidence>
<keyword evidence="13 14" id="KW-0472">Membrane</keyword>
<feature type="domain" description="Histidine kinase" evidence="15">
    <location>
        <begin position="1134"/>
        <end position="1342"/>
    </location>
</feature>
<evidence type="ECO:0000256" key="4">
    <source>
        <dbReference type="ARBA" id="ARBA00012438"/>
    </source>
</evidence>
<dbReference type="SMART" id="SM00086">
    <property type="entry name" value="PAC"/>
    <property type="match status" value="1"/>
</dbReference>
<dbReference type="InterPro" id="IPR000700">
    <property type="entry name" value="PAS-assoc_C"/>
</dbReference>
<feature type="transmembrane region" description="Helical" evidence="14">
    <location>
        <begin position="334"/>
        <end position="362"/>
    </location>
</feature>
<comment type="caution">
    <text evidence="18">The sequence shown here is derived from an EMBL/GenBank/DDBJ whole genome shotgun (WGS) entry which is preliminary data.</text>
</comment>
<dbReference type="PRINTS" id="PR00344">
    <property type="entry name" value="BCTRLSENSOR"/>
</dbReference>
<evidence type="ECO:0000256" key="3">
    <source>
        <dbReference type="ARBA" id="ARBA00006434"/>
    </source>
</evidence>
<evidence type="ECO:0000256" key="11">
    <source>
        <dbReference type="ARBA" id="ARBA00022989"/>
    </source>
</evidence>
<dbReference type="SUPFAM" id="SSF47384">
    <property type="entry name" value="Homodimeric domain of signal transducing histidine kinase"/>
    <property type="match status" value="1"/>
</dbReference>
<dbReference type="Gene3D" id="3.30.450.20">
    <property type="entry name" value="PAS domain"/>
    <property type="match status" value="1"/>
</dbReference>
<dbReference type="CDD" id="cd00130">
    <property type="entry name" value="PAS"/>
    <property type="match status" value="1"/>
</dbReference>
<dbReference type="PANTHER" id="PTHR43065">
    <property type="entry name" value="SENSOR HISTIDINE KINASE"/>
    <property type="match status" value="1"/>
</dbReference>
<dbReference type="SUPFAM" id="SSF55785">
    <property type="entry name" value="PYP-like sensor domain (PAS domain)"/>
    <property type="match status" value="1"/>
</dbReference>
<dbReference type="InterPro" id="IPR036890">
    <property type="entry name" value="HATPase_C_sf"/>
</dbReference>
<dbReference type="InterPro" id="IPR001610">
    <property type="entry name" value="PAC"/>
</dbReference>
<dbReference type="PROSITE" id="PS50283">
    <property type="entry name" value="NA_SOLUT_SYMP_3"/>
    <property type="match status" value="1"/>
</dbReference>
<gene>
    <name evidence="18" type="ORF">ENV62_08330</name>
</gene>
<dbReference type="Gene3D" id="3.30.450.40">
    <property type="match status" value="2"/>
</dbReference>
<evidence type="ECO:0000256" key="6">
    <source>
        <dbReference type="ARBA" id="ARBA00022679"/>
    </source>
</evidence>
<keyword evidence="11 14" id="KW-1133">Transmembrane helix</keyword>
<evidence type="ECO:0000256" key="14">
    <source>
        <dbReference type="SAM" id="Phobius"/>
    </source>
</evidence>
<dbReference type="PANTHER" id="PTHR43065:SF10">
    <property type="entry name" value="PEROXIDE STRESS-ACTIVATED HISTIDINE KINASE MAK3"/>
    <property type="match status" value="1"/>
</dbReference>
<evidence type="ECO:0000256" key="1">
    <source>
        <dbReference type="ARBA" id="ARBA00000085"/>
    </source>
</evidence>
<dbReference type="InterPro" id="IPR003018">
    <property type="entry name" value="GAF"/>
</dbReference>
<dbReference type="InterPro" id="IPR005467">
    <property type="entry name" value="His_kinase_dom"/>
</dbReference>
<feature type="transmembrane region" description="Helical" evidence="14">
    <location>
        <begin position="476"/>
        <end position="495"/>
    </location>
</feature>
<dbReference type="InterPro" id="IPR035965">
    <property type="entry name" value="PAS-like_dom_sf"/>
</dbReference>
<name>A0A7C3SJP9_9BACT</name>
<dbReference type="SMART" id="SM00388">
    <property type="entry name" value="HisKA"/>
    <property type="match status" value="1"/>
</dbReference>
<feature type="transmembrane region" description="Helical" evidence="14">
    <location>
        <begin position="287"/>
        <end position="311"/>
    </location>
</feature>
<dbReference type="SMART" id="SM00091">
    <property type="entry name" value="PAS"/>
    <property type="match status" value="1"/>
</dbReference>
<dbReference type="Gene3D" id="3.30.565.10">
    <property type="entry name" value="Histidine kinase-like ATPase, C-terminal domain"/>
    <property type="match status" value="1"/>
</dbReference>
<protein>
    <recommendedName>
        <fullName evidence="4">histidine kinase</fullName>
        <ecNumber evidence="4">2.7.13.3</ecNumber>
    </recommendedName>
</protein>
<keyword evidence="9" id="KW-0418">Kinase</keyword>
<evidence type="ECO:0000256" key="2">
    <source>
        <dbReference type="ARBA" id="ARBA00004141"/>
    </source>
</evidence>
<comment type="catalytic activity">
    <reaction evidence="1">
        <text>ATP + protein L-histidine = ADP + protein N-phospho-L-histidine.</text>
        <dbReference type="EC" id="2.7.13.3"/>
    </reaction>
</comment>
<dbReference type="InterPro" id="IPR029016">
    <property type="entry name" value="GAF-like_dom_sf"/>
</dbReference>
<evidence type="ECO:0000313" key="18">
    <source>
        <dbReference type="EMBL" id="HGB15224.1"/>
    </source>
</evidence>
<organism evidence="18">
    <name type="scientific">Desulfobacca acetoxidans</name>
    <dbReference type="NCBI Taxonomy" id="60893"/>
    <lineage>
        <taxon>Bacteria</taxon>
        <taxon>Pseudomonadati</taxon>
        <taxon>Thermodesulfobacteriota</taxon>
        <taxon>Desulfobaccia</taxon>
        <taxon>Desulfobaccales</taxon>
        <taxon>Desulfobaccaceae</taxon>
        <taxon>Desulfobacca</taxon>
    </lineage>
</organism>
<dbReference type="GO" id="GO:0000155">
    <property type="term" value="F:phosphorelay sensor kinase activity"/>
    <property type="evidence" value="ECO:0007669"/>
    <property type="project" value="InterPro"/>
</dbReference>
<dbReference type="EMBL" id="DTHB01000053">
    <property type="protein sequence ID" value="HGB15224.1"/>
    <property type="molecule type" value="Genomic_DNA"/>
</dbReference>
<feature type="transmembrane region" description="Helical" evidence="14">
    <location>
        <begin position="114"/>
        <end position="134"/>
    </location>
</feature>
<sequence>MLSTGLVAAAAFAYIFLLFAIAYYGDWQRARGRSIIANPYIYSISLAVYCTAWTFFGSVGKAATSGVPFLTIYLGPTVIAFTWWYGLRKLVRICKENNLTTMSDFLTLRYGKGAFLGAVVTVGVLLAIIPYIGLQLKSVSDTFNILTQREIFPTSDIPLYQDTALYAALALCMFSILFGARQLDPTERHEGLVAAVVFESCIEVVAFVSIGLLVTFGLFQGWGEIFTRISQHPDYRQLLLVNTGPHNSYFLLMTMTVLAMGAIHFLPRMFHMSVVENTDERHILTAMWLFPLYLLLMNLFVIPIAFGGLLLDLPPQQADTFVLRIPLVAEHPKMALLVFLGGLAGATGMVAVACTAISTMILNSLVMPLAIRLKLQEHISPYLLTIKRGNILLLILLGYVGYRLVFPTLMLVDIGLIAFCGVMQLVPAMLGALYWRDATRWGAYAGLLSGFSLWTYTLVLPYLVEAGWFSPGILTHGPFGFAFLKPTAFLGLSGLDRLSHTFFWSLLFNAGAFVSVSLFTEPSPLEEEQARRFVDVFEREREVPLEKRYAYFPRLDQLTQFMAKLIGPAKAMEAREEFLREVGIPEPEWGDREKFRLASFVERTLARAIGPAAARVLMEGYFSAMGTRMEDVFDLFGRISSSLKESEQELKRRVAELSVLYEAARRLASSFTIPDLLDGVLGVLVEQLGVEKCTVRLLDDNGFLHIKGSRGLSPEAREQVVKPAPDSLLDRCLKTGQVISVPDTSEVADRLQGLTEEEALSFSLVLAPITTETLTLGVLTAASSQKGYFTKEHAEFFQSLAGQLGLAVRSANMEEALRLDESRLEAVWQISQMTKASLKEITEFALEEGVRLTKSKIGYLAFTNEDETVLTMQAWSKTAMEECAVADKPLMFPVETTGLWGEAVRQRRPIITNDYAAPNPYKKGYPKGHIEIRRHMNIPVFDGEHIVAVAGVGNKEEDYDESDVRQLTLLMNAMWMHIKRQRAEAELAAEVERGIYFQHLLIHTCMDGIVAHDMEGVVRTFNETAAKILGYEPEEVLGKMNIRDIFAPGLAEDIAQKIHDPGFGGVGILENYETWMRHKDGTLVPVWLSARVLYENNREIGMIGHFKDLRERKRMEEELLRSERLAVLGKMAAHISHEIKNPLMVIGGFARQVLKDITGDPNKNQEKLQIIVDEVKRLEDFLAEVGSYAKYSEPQKQPGDLNSLIRETCQRLEPSLRESNIELVLDLDPGLPTLQFDPGHIRQVILNIAKNGIEAMEQGGTLTIATRQQPGAVIVQISDTGKGMPPEVLDKIFKPFFSTKPKGSGLGLAISQKIMEAHQGEIAIASAPGQGTQVTITFRTES</sequence>
<feature type="domain" description="PAC" evidence="17">
    <location>
        <begin position="1070"/>
        <end position="1121"/>
    </location>
</feature>
<dbReference type="PROSITE" id="PS50113">
    <property type="entry name" value="PAC"/>
    <property type="match status" value="1"/>
</dbReference>
<feature type="transmembrane region" description="Helical" evidence="14">
    <location>
        <begin position="37"/>
        <end position="56"/>
    </location>
</feature>
<dbReference type="Gene3D" id="1.20.1730.10">
    <property type="entry name" value="Sodium/glucose cotransporter"/>
    <property type="match status" value="1"/>
</dbReference>
<feature type="transmembrane region" description="Helical" evidence="14">
    <location>
        <begin position="6"/>
        <end position="25"/>
    </location>
</feature>
<evidence type="ECO:0000256" key="7">
    <source>
        <dbReference type="ARBA" id="ARBA00022692"/>
    </source>
</evidence>
<evidence type="ECO:0000256" key="10">
    <source>
        <dbReference type="ARBA" id="ARBA00022840"/>
    </source>
</evidence>
<evidence type="ECO:0000259" key="17">
    <source>
        <dbReference type="PROSITE" id="PS50113"/>
    </source>
</evidence>
<dbReference type="InterPro" id="IPR000014">
    <property type="entry name" value="PAS"/>
</dbReference>
<comment type="subcellular location">
    <subcellularLocation>
        <location evidence="2">Membrane</location>
        <topology evidence="2">Multi-pass membrane protein</topology>
    </subcellularLocation>
</comment>
<feature type="transmembrane region" description="Helical" evidence="14">
    <location>
        <begin position="382"/>
        <end position="402"/>
    </location>
</feature>
<evidence type="ECO:0000259" key="16">
    <source>
        <dbReference type="PROSITE" id="PS50112"/>
    </source>
</evidence>
<dbReference type="SUPFAM" id="SSF55874">
    <property type="entry name" value="ATPase domain of HSP90 chaperone/DNA topoisomerase II/histidine kinase"/>
    <property type="match status" value="1"/>
</dbReference>
<keyword evidence="10" id="KW-0067">ATP-binding</keyword>
<feature type="domain" description="PAS" evidence="16">
    <location>
        <begin position="1001"/>
        <end position="1048"/>
    </location>
</feature>
<evidence type="ECO:0000256" key="9">
    <source>
        <dbReference type="ARBA" id="ARBA00022777"/>
    </source>
</evidence>
<dbReference type="NCBIfam" id="TIGR00229">
    <property type="entry name" value="sensory_box"/>
    <property type="match status" value="1"/>
</dbReference>
<dbReference type="SUPFAM" id="SSF55781">
    <property type="entry name" value="GAF domain-like"/>
    <property type="match status" value="2"/>
</dbReference>
<evidence type="ECO:0000256" key="13">
    <source>
        <dbReference type="ARBA" id="ARBA00023136"/>
    </source>
</evidence>
<feature type="transmembrane region" description="Helical" evidence="14">
    <location>
        <begin position="163"/>
        <end position="180"/>
    </location>
</feature>
<dbReference type="InterPro" id="IPR036097">
    <property type="entry name" value="HisK_dim/P_sf"/>
</dbReference>
<dbReference type="Pfam" id="PF00512">
    <property type="entry name" value="HisKA"/>
    <property type="match status" value="1"/>
</dbReference>
<dbReference type="GO" id="GO:0022857">
    <property type="term" value="F:transmembrane transporter activity"/>
    <property type="evidence" value="ECO:0007669"/>
    <property type="project" value="InterPro"/>
</dbReference>
<dbReference type="InterPro" id="IPR004358">
    <property type="entry name" value="Sig_transdc_His_kin-like_C"/>
</dbReference>
<dbReference type="PROSITE" id="PS50112">
    <property type="entry name" value="PAS"/>
    <property type="match status" value="1"/>
</dbReference>
<keyword evidence="5" id="KW-0597">Phosphoprotein</keyword>
<dbReference type="EC" id="2.7.13.3" evidence="4"/>
<feature type="transmembrane region" description="Helical" evidence="14">
    <location>
        <begin position="414"/>
        <end position="435"/>
    </location>
</feature>
<proteinExistence type="inferred from homology"/>
<dbReference type="SMART" id="SM00065">
    <property type="entry name" value="GAF"/>
    <property type="match status" value="2"/>
</dbReference>
<feature type="transmembrane region" description="Helical" evidence="14">
    <location>
        <begin position="248"/>
        <end position="266"/>
    </location>
</feature>
<dbReference type="Pfam" id="PF13426">
    <property type="entry name" value="PAS_9"/>
    <property type="match status" value="1"/>
</dbReference>
<accession>A0A7C3SJP9</accession>
<dbReference type="SMART" id="SM00387">
    <property type="entry name" value="HATPase_c"/>
    <property type="match status" value="1"/>
</dbReference>
<dbReference type="InterPro" id="IPR003661">
    <property type="entry name" value="HisK_dim/P_dom"/>
</dbReference>
<dbReference type="GO" id="GO:0016020">
    <property type="term" value="C:membrane"/>
    <property type="evidence" value="ECO:0007669"/>
    <property type="project" value="UniProtKB-SubCell"/>
</dbReference>
<evidence type="ECO:0000256" key="8">
    <source>
        <dbReference type="ARBA" id="ARBA00022741"/>
    </source>
</evidence>
<feature type="transmembrane region" description="Helical" evidence="14">
    <location>
        <begin position="502"/>
        <end position="520"/>
    </location>
</feature>